<proteinExistence type="predicted"/>
<comment type="caution">
    <text evidence="1">The sequence shown here is derived from an EMBL/GenBank/DDBJ whole genome shotgun (WGS) entry which is preliminary data.</text>
</comment>
<name>A0ABR4RQQ0_9LACO</name>
<dbReference type="RefSeq" id="WP_035447293.1">
    <property type="nucleotide sequence ID" value="NZ_CP195054.1"/>
</dbReference>
<evidence type="ECO:0000313" key="2">
    <source>
        <dbReference type="Proteomes" id="UP000027129"/>
    </source>
</evidence>
<protein>
    <submittedName>
        <fullName evidence="1">Uncharacterized protein</fullName>
    </submittedName>
</protein>
<organism evidence="1 2">
    <name type="scientific">Ligilactobacillus animalis</name>
    <dbReference type="NCBI Taxonomy" id="1605"/>
    <lineage>
        <taxon>Bacteria</taxon>
        <taxon>Bacillati</taxon>
        <taxon>Bacillota</taxon>
        <taxon>Bacilli</taxon>
        <taxon>Lactobacillales</taxon>
        <taxon>Lactobacillaceae</taxon>
        <taxon>Ligilactobacillus</taxon>
    </lineage>
</organism>
<reference evidence="1 2" key="1">
    <citation type="submission" date="2014-04" db="EMBL/GenBank/DDBJ databases">
        <title>Draft Genome Sequence of Lactobacillus animalis 381-IL-28.</title>
        <authorList>
            <person name="Sturino J.M."/>
            <person name="Rajendran M."/>
            <person name="Altermann E."/>
        </authorList>
    </citation>
    <scope>NUCLEOTIDE SEQUENCE [LARGE SCALE GENOMIC DNA]</scope>
    <source>
        <strain evidence="1 2">381-IL-28</strain>
    </source>
</reference>
<keyword evidence="2" id="KW-1185">Reference proteome</keyword>
<dbReference type="EMBL" id="JMHU01000004">
    <property type="protein sequence ID" value="KDA46387.1"/>
    <property type="molecule type" value="Genomic_DNA"/>
</dbReference>
<gene>
    <name evidence="1" type="ORF">Lani381_0407</name>
</gene>
<evidence type="ECO:0000313" key="1">
    <source>
        <dbReference type="EMBL" id="KDA46387.1"/>
    </source>
</evidence>
<sequence length="73" mass="8697">MKSVDKLEVARRSYLKQFKNEEQLSDFVSQDDLKISKKLIELMKKEDLTHNEAYASLQYAHNLLEYESNFLQL</sequence>
<dbReference type="Proteomes" id="UP000027129">
    <property type="component" value="Unassembled WGS sequence"/>
</dbReference>
<accession>A0ABR4RQQ0</accession>